<dbReference type="InterPro" id="IPR049625">
    <property type="entry name" value="Glyco_transf_61_cat"/>
</dbReference>
<evidence type="ECO:0000259" key="1">
    <source>
        <dbReference type="Pfam" id="PF04577"/>
    </source>
</evidence>
<keyword evidence="2" id="KW-0328">Glycosyltransferase</keyword>
<gene>
    <name evidence="2" type="ORF">QF092_02000</name>
</gene>
<name>A0ABY8Q999_9RHOB</name>
<dbReference type="EMBL" id="CP124535">
    <property type="protein sequence ID" value="WGV16611.1"/>
    <property type="molecule type" value="Genomic_DNA"/>
</dbReference>
<dbReference type="Proteomes" id="UP001230978">
    <property type="component" value="Chromosome"/>
</dbReference>
<dbReference type="EC" id="2.4.-.-" evidence="2"/>
<sequence length="378" mass="42006">MADTSPLPPFDPDRPLDLDILPDVTQVPWGMTDPPGARRAAALFDGAGAPIPAAECWRWWGEPITTLPDHDPAATAEHLPGRWLFGGIFYGHFGHLLCESTARLWALDHVQGVDGILFHPKLRFGHENRMIRDHLALFHAMGLKRLRIRAPQSPVIVDEMVIPEQGFGIGDMAAGRPEYRAFMRDRLSRAAPPEGPEKLYISRSRLPSKRGSVLLESVIEAQMEQAGYTVFHPQEHPLTVQLARYRAARAVVALDGSALHLAAMVLPEGAQVAILNRGPSQNIDDYIRQFRHFAATDPTRIDAIRDFWFPTGRRVVKRETHALLDFPHVGQALSQAGFLPAGTRWQTPSEDQIARAVADIEARQGQAMTRYPVIATHA</sequence>
<evidence type="ECO:0000313" key="3">
    <source>
        <dbReference type="Proteomes" id="UP001230978"/>
    </source>
</evidence>
<organism evidence="2 3">
    <name type="scientific">Fuscovulum ytuae</name>
    <dbReference type="NCBI Taxonomy" id="3042299"/>
    <lineage>
        <taxon>Bacteria</taxon>
        <taxon>Pseudomonadati</taxon>
        <taxon>Pseudomonadota</taxon>
        <taxon>Alphaproteobacteria</taxon>
        <taxon>Rhodobacterales</taxon>
        <taxon>Paracoccaceae</taxon>
        <taxon>Fuscovulum</taxon>
    </lineage>
</organism>
<evidence type="ECO:0000313" key="2">
    <source>
        <dbReference type="EMBL" id="WGV16611.1"/>
    </source>
</evidence>
<accession>A0ABY8Q999</accession>
<reference evidence="2 3" key="1">
    <citation type="submission" date="2023-04" db="EMBL/GenBank/DDBJ databases">
        <title>YMD61, complete Genome.</title>
        <authorList>
            <person name="Zhang J."/>
        </authorList>
    </citation>
    <scope>NUCLEOTIDE SEQUENCE [LARGE SCALE GENOMIC DNA]</scope>
    <source>
        <strain evidence="2 3">YMD61</strain>
    </source>
</reference>
<feature type="domain" description="Glycosyltransferase 61 catalytic" evidence="1">
    <location>
        <begin position="93"/>
        <end position="271"/>
    </location>
</feature>
<proteinExistence type="predicted"/>
<keyword evidence="2" id="KW-0808">Transferase</keyword>
<protein>
    <submittedName>
        <fullName evidence="2">Glycosyltransferase family 61 protein</fullName>
        <ecNumber evidence="2">2.4.-.-</ecNumber>
    </submittedName>
</protein>
<dbReference type="RefSeq" id="WP_281467134.1">
    <property type="nucleotide sequence ID" value="NZ_CP124535.1"/>
</dbReference>
<dbReference type="GO" id="GO:0016757">
    <property type="term" value="F:glycosyltransferase activity"/>
    <property type="evidence" value="ECO:0007669"/>
    <property type="project" value="UniProtKB-KW"/>
</dbReference>
<keyword evidence="3" id="KW-1185">Reference proteome</keyword>
<dbReference type="Pfam" id="PF04577">
    <property type="entry name" value="Glyco_transf_61"/>
    <property type="match status" value="1"/>
</dbReference>